<sequence length="205" mass="22755">MATKGRKKMSKVHHLTSPFSEEVIRSLHAGDIVYFDGPLFGIRDLTQIHIFDHNNPPPVSLEGMPCIHTAPSLRKVGDKWEKICVGTTTSTRMDRFTPGLIGQYGVRAIIGKGGLYQGSLEAMKQYGAVYLAIVGGAAALETEQIEEVEAVYFEELHPEALYRFRVKNFGPLTVAMDSHGVHLYDQVTENVKKKLPEIYAKLGVL</sequence>
<dbReference type="Proteomes" id="UP000824264">
    <property type="component" value="Unassembled WGS sequence"/>
</dbReference>
<evidence type="ECO:0000256" key="1">
    <source>
        <dbReference type="ARBA" id="ARBA00008876"/>
    </source>
</evidence>
<dbReference type="AlphaFoldDB" id="A0A9D1R2A6"/>
<reference evidence="4" key="2">
    <citation type="submission" date="2021-04" db="EMBL/GenBank/DDBJ databases">
        <authorList>
            <person name="Gilroy R."/>
        </authorList>
    </citation>
    <scope>NUCLEOTIDE SEQUENCE</scope>
    <source>
        <strain evidence="4">ChiSxjej5B17-1746</strain>
    </source>
</reference>
<protein>
    <submittedName>
        <fullName evidence="4">FumA C-terminus/TtdB family hydratase beta subunit</fullName>
    </submittedName>
</protein>
<gene>
    <name evidence="4" type="ORF">H9874_10960</name>
</gene>
<evidence type="ECO:0000256" key="2">
    <source>
        <dbReference type="ARBA" id="ARBA00023239"/>
    </source>
</evidence>
<dbReference type="InterPro" id="IPR004647">
    <property type="entry name" value="Fe-S_hydro-lyase_TtdB-typ_cat"/>
</dbReference>
<dbReference type="Pfam" id="PF05683">
    <property type="entry name" value="Fumerase_C"/>
    <property type="match status" value="1"/>
</dbReference>
<name>A0A9D1R2A6_9BACT</name>
<evidence type="ECO:0000313" key="4">
    <source>
        <dbReference type="EMBL" id="HIW79644.1"/>
    </source>
</evidence>
<keyword evidence="2" id="KW-0456">Lyase</keyword>
<dbReference type="InterPro" id="IPR036660">
    <property type="entry name" value="Fe-S_hydroAse_TtdB_cat_sf"/>
</dbReference>
<dbReference type="SUPFAM" id="SSF117457">
    <property type="entry name" value="FumA C-terminal domain-like"/>
    <property type="match status" value="1"/>
</dbReference>
<accession>A0A9D1R2A6</accession>
<reference evidence="4" key="1">
    <citation type="journal article" date="2021" name="PeerJ">
        <title>Extensive microbial diversity within the chicken gut microbiome revealed by metagenomics and culture.</title>
        <authorList>
            <person name="Gilroy R."/>
            <person name="Ravi A."/>
            <person name="Getino M."/>
            <person name="Pursley I."/>
            <person name="Horton D.L."/>
            <person name="Alikhan N.F."/>
            <person name="Baker D."/>
            <person name="Gharbi K."/>
            <person name="Hall N."/>
            <person name="Watson M."/>
            <person name="Adriaenssens E.M."/>
            <person name="Foster-Nyarko E."/>
            <person name="Jarju S."/>
            <person name="Secka A."/>
            <person name="Antonio M."/>
            <person name="Oren A."/>
            <person name="Chaudhuri R.R."/>
            <person name="La Ragione R."/>
            <person name="Hildebrand F."/>
            <person name="Pallen M.J."/>
        </authorList>
    </citation>
    <scope>NUCLEOTIDE SEQUENCE</scope>
    <source>
        <strain evidence="4">ChiSxjej5B17-1746</strain>
    </source>
</reference>
<comment type="similarity">
    <text evidence="1">Belongs to the class-I fumarase family.</text>
</comment>
<dbReference type="NCBIfam" id="TIGR00723">
    <property type="entry name" value="ttdB_fumA_fumB"/>
    <property type="match status" value="1"/>
</dbReference>
<evidence type="ECO:0000313" key="5">
    <source>
        <dbReference type="Proteomes" id="UP000824264"/>
    </source>
</evidence>
<organism evidence="4 5">
    <name type="scientific">Candidatus Bilophila faecipullorum</name>
    <dbReference type="NCBI Taxonomy" id="2838482"/>
    <lineage>
        <taxon>Bacteria</taxon>
        <taxon>Pseudomonadati</taxon>
        <taxon>Thermodesulfobacteriota</taxon>
        <taxon>Desulfovibrionia</taxon>
        <taxon>Desulfovibrionales</taxon>
        <taxon>Desulfovibrionaceae</taxon>
        <taxon>Bilophila</taxon>
    </lineage>
</organism>
<comment type="caution">
    <text evidence="4">The sequence shown here is derived from an EMBL/GenBank/DDBJ whole genome shotgun (WGS) entry which is preliminary data.</text>
</comment>
<proteinExistence type="inferred from homology"/>
<dbReference type="PANTHER" id="PTHR43351">
    <property type="entry name" value="L(+)-TARTRATE DEHYDRATASE SUBUNIT BETA"/>
    <property type="match status" value="1"/>
</dbReference>
<evidence type="ECO:0000259" key="3">
    <source>
        <dbReference type="Pfam" id="PF05683"/>
    </source>
</evidence>
<dbReference type="PANTHER" id="PTHR43351:SF2">
    <property type="entry name" value="L(+)-TARTRATE DEHYDRATASE SUBUNIT BETA-RELATED"/>
    <property type="match status" value="1"/>
</dbReference>
<dbReference type="EMBL" id="DXGI01000407">
    <property type="protein sequence ID" value="HIW79644.1"/>
    <property type="molecule type" value="Genomic_DNA"/>
</dbReference>
<dbReference type="Gene3D" id="3.20.130.10">
    <property type="entry name" value="Fe-S hydro-lyase, tartrate dehydratase beta-type, catalytic domain"/>
    <property type="match status" value="1"/>
</dbReference>
<feature type="domain" description="Fe-S hydro-lyase tartrate dehydratase beta-type catalytic" evidence="3">
    <location>
        <begin position="13"/>
        <end position="186"/>
    </location>
</feature>
<dbReference type="GO" id="GO:0016836">
    <property type="term" value="F:hydro-lyase activity"/>
    <property type="evidence" value="ECO:0007669"/>
    <property type="project" value="InterPro"/>
</dbReference>